<evidence type="ECO:0000313" key="10">
    <source>
        <dbReference type="EMBL" id="ARQ06880.1"/>
    </source>
</evidence>
<name>A0A1W7ACQ8_9STAP</name>
<dbReference type="RefSeq" id="WP_086042520.1">
    <property type="nucleotide sequence ID" value="NZ_CBCRZA010000002.1"/>
</dbReference>
<feature type="active site" description="Proton donor" evidence="7">
    <location>
        <position position="351"/>
    </location>
</feature>
<proteinExistence type="inferred from homology"/>
<accession>A0A1W7ACQ8</accession>
<evidence type="ECO:0000256" key="7">
    <source>
        <dbReference type="PIRSR" id="PIRSR600183-50"/>
    </source>
</evidence>
<dbReference type="InterPro" id="IPR002986">
    <property type="entry name" value="DAP_deCOOHase_LysA"/>
</dbReference>
<keyword evidence="5" id="KW-0028">Amino-acid biosynthesis</keyword>
<dbReference type="FunFam" id="3.20.20.10:FF:000003">
    <property type="entry name" value="Diaminopimelate decarboxylase"/>
    <property type="match status" value="1"/>
</dbReference>
<dbReference type="InterPro" id="IPR000183">
    <property type="entry name" value="Orn/DAP/Arg_de-COase"/>
</dbReference>
<dbReference type="KEGG" id="mcak:MCCS_12350"/>
<dbReference type="InterPro" id="IPR022657">
    <property type="entry name" value="De-COase2_CS"/>
</dbReference>
<dbReference type="Pfam" id="PF02784">
    <property type="entry name" value="Orn_Arg_deC_N"/>
    <property type="match status" value="1"/>
</dbReference>
<dbReference type="STRING" id="1855823.MCCS_12350"/>
<feature type="binding site" evidence="5">
    <location>
        <position position="284"/>
    </location>
    <ligand>
        <name>substrate</name>
    </ligand>
</feature>
<evidence type="ECO:0000256" key="6">
    <source>
        <dbReference type="NCBIfam" id="TIGR01048"/>
    </source>
</evidence>
<evidence type="ECO:0000256" key="4">
    <source>
        <dbReference type="ARBA" id="ARBA00023239"/>
    </source>
</evidence>
<organism evidence="10 11">
    <name type="scientific">Macrococcoides canis</name>
    <dbReference type="NCBI Taxonomy" id="1855823"/>
    <lineage>
        <taxon>Bacteria</taxon>
        <taxon>Bacillati</taxon>
        <taxon>Bacillota</taxon>
        <taxon>Bacilli</taxon>
        <taxon>Bacillales</taxon>
        <taxon>Staphylococcaceae</taxon>
        <taxon>Macrococcoides</taxon>
    </lineage>
</organism>
<evidence type="ECO:0000256" key="5">
    <source>
        <dbReference type="HAMAP-Rule" id="MF_02120"/>
    </source>
</evidence>
<dbReference type="PRINTS" id="PR01179">
    <property type="entry name" value="ODADCRBXLASE"/>
</dbReference>
<dbReference type="SUPFAM" id="SSF50621">
    <property type="entry name" value="Alanine racemase C-terminal domain-like"/>
    <property type="match status" value="1"/>
</dbReference>
<keyword evidence="2 5" id="KW-0210">Decarboxylase</keyword>
<evidence type="ECO:0000256" key="1">
    <source>
        <dbReference type="ARBA" id="ARBA00001933"/>
    </source>
</evidence>
<evidence type="ECO:0000256" key="8">
    <source>
        <dbReference type="RuleBase" id="RU003738"/>
    </source>
</evidence>
<reference evidence="10 11" key="1">
    <citation type="journal article" date="2017" name="Int. J. Syst. Evol. Microbiol.">
        <title>Macrococcus canis sp. nov., a skin bacterium associated with infections in dogs.</title>
        <authorList>
            <person name="Gobeli Brawand S."/>
            <person name="Cotting K."/>
            <person name="Gomez-Sanz E."/>
            <person name="Collaud A."/>
            <person name="Thomann A."/>
            <person name="Brodard I."/>
            <person name="Rodriguez-Campos S."/>
            <person name="Strauss C."/>
            <person name="Perreten V."/>
        </authorList>
    </citation>
    <scope>NUCLEOTIDE SEQUENCE [LARGE SCALE GENOMIC DNA]</scope>
    <source>
        <strain evidence="10 11">KM45013</strain>
    </source>
</reference>
<evidence type="ECO:0000256" key="3">
    <source>
        <dbReference type="ARBA" id="ARBA00022898"/>
    </source>
</evidence>
<dbReference type="OrthoDB" id="9802241at2"/>
<gene>
    <name evidence="5 10" type="primary">lysA</name>
    <name evidence="10" type="ORF">MCCS_12350</name>
</gene>
<protein>
    <recommendedName>
        <fullName evidence="5 6">Diaminopimelate decarboxylase</fullName>
        <shortName evidence="5">DAP decarboxylase</shortName>
        <shortName evidence="5">DAPDC</shortName>
        <ecNumber evidence="5 6">4.1.1.20</ecNumber>
    </recommendedName>
</protein>
<comment type="pathway">
    <text evidence="5 8">Amino-acid biosynthesis; L-lysine biosynthesis via DAP pathway; L-lysine from DL-2,6-diaminopimelate: step 1/1.</text>
</comment>
<feature type="binding site" evidence="5">
    <location>
        <position position="321"/>
    </location>
    <ligand>
        <name>substrate</name>
    </ligand>
</feature>
<dbReference type="AlphaFoldDB" id="A0A1W7ACQ8"/>
<dbReference type="PROSITE" id="PS00879">
    <property type="entry name" value="ODR_DC_2_2"/>
    <property type="match status" value="1"/>
</dbReference>
<dbReference type="GeneID" id="35295361"/>
<dbReference type="Proteomes" id="UP000194154">
    <property type="component" value="Chromosome"/>
</dbReference>
<dbReference type="GO" id="GO:0030170">
    <property type="term" value="F:pyridoxal phosphate binding"/>
    <property type="evidence" value="ECO:0007669"/>
    <property type="project" value="UniProtKB-UniRule"/>
</dbReference>
<evidence type="ECO:0000256" key="2">
    <source>
        <dbReference type="ARBA" id="ARBA00022793"/>
    </source>
</evidence>
<comment type="subunit">
    <text evidence="5">Homodimer.</text>
</comment>
<dbReference type="NCBIfam" id="TIGR01048">
    <property type="entry name" value="lysA"/>
    <property type="match status" value="1"/>
</dbReference>
<dbReference type="CDD" id="cd06828">
    <property type="entry name" value="PLPDE_III_DapDC"/>
    <property type="match status" value="1"/>
</dbReference>
<evidence type="ECO:0000313" key="11">
    <source>
        <dbReference type="Proteomes" id="UP000194154"/>
    </source>
</evidence>
<keyword evidence="11" id="KW-1185">Reference proteome</keyword>
<feature type="binding site" evidence="5">
    <location>
        <begin position="281"/>
        <end position="284"/>
    </location>
    <ligand>
        <name>pyridoxal 5'-phosphate</name>
        <dbReference type="ChEBI" id="CHEBI:597326"/>
    </ligand>
</feature>
<dbReference type="InterPro" id="IPR029066">
    <property type="entry name" value="PLP-binding_barrel"/>
</dbReference>
<dbReference type="InterPro" id="IPR022644">
    <property type="entry name" value="De-COase2_N"/>
</dbReference>
<dbReference type="Gene3D" id="3.20.20.10">
    <property type="entry name" value="Alanine racemase"/>
    <property type="match status" value="1"/>
</dbReference>
<dbReference type="Gene3D" id="2.40.37.10">
    <property type="entry name" value="Lyase, Ornithine Decarboxylase, Chain A, domain 1"/>
    <property type="match status" value="1"/>
</dbReference>
<dbReference type="InterPro" id="IPR009006">
    <property type="entry name" value="Ala_racemase/Decarboxylase_C"/>
</dbReference>
<sequence>MTLTYINNQLTINGHNIRQIAEQYGTPLFIYDEDEIRNQCRRFHSALKASGLNYTISYASKAFTSVQLFNLMHEEHMGLDVVSEGELFTALKSKVSPSQIHFHGNNKTDREIEYAIKSGVEYFVIDSLDEIERINDIAHSLHQTVKAVLRINPGVEAHTHEFIQTGQEDSKFGLSIRHGLAIEGVRQIEASEHIQFKGVHFHIGSQIFESTGTIKTIEQVINWLAQHKIDIEILNIGGGFSIKYTAEDISYPIEEGIKTITETLINECKKHTYPVPEISLEPGRSIVGEAGITVYEVGTVKEIPDTNCYVSIDGGMSDHIRTALYDAKYELLLVDRNEEHDKQITVAGKLCESGDIIMRDIMLPQSIRRGDMLVVRATGAYHYSMSSNYNQMLKPAVVFVTKDRVREVIKRQSLEHLIANEVF</sequence>
<dbReference type="EMBL" id="CP021059">
    <property type="protein sequence ID" value="ARQ06880.1"/>
    <property type="molecule type" value="Genomic_DNA"/>
</dbReference>
<dbReference type="GO" id="GO:0008836">
    <property type="term" value="F:diaminopimelate decarboxylase activity"/>
    <property type="evidence" value="ECO:0007669"/>
    <property type="project" value="UniProtKB-UniRule"/>
</dbReference>
<keyword evidence="5 8" id="KW-0457">Lysine biosynthesis</keyword>
<dbReference type="SUPFAM" id="SSF51419">
    <property type="entry name" value="PLP-binding barrel"/>
    <property type="match status" value="1"/>
</dbReference>
<dbReference type="PANTHER" id="PTHR43727:SF2">
    <property type="entry name" value="GROUP IV DECARBOXYLASE"/>
    <property type="match status" value="1"/>
</dbReference>
<keyword evidence="4 5" id="KW-0456">Lyase</keyword>
<feature type="binding site" evidence="5">
    <location>
        <position position="381"/>
    </location>
    <ligand>
        <name>pyridoxal 5'-phosphate</name>
        <dbReference type="ChEBI" id="CHEBI:597326"/>
    </ligand>
</feature>
<comment type="catalytic activity">
    <reaction evidence="5 8">
        <text>meso-2,6-diaminopimelate + H(+) = L-lysine + CO2</text>
        <dbReference type="Rhea" id="RHEA:15101"/>
        <dbReference type="ChEBI" id="CHEBI:15378"/>
        <dbReference type="ChEBI" id="CHEBI:16526"/>
        <dbReference type="ChEBI" id="CHEBI:32551"/>
        <dbReference type="ChEBI" id="CHEBI:57791"/>
        <dbReference type="EC" id="4.1.1.20"/>
    </reaction>
</comment>
<feature type="binding site" evidence="5">
    <location>
        <position position="239"/>
    </location>
    <ligand>
        <name>pyridoxal 5'-phosphate</name>
        <dbReference type="ChEBI" id="CHEBI:597326"/>
    </ligand>
</feature>
<feature type="binding site" evidence="5">
    <location>
        <position position="352"/>
    </location>
    <ligand>
        <name>substrate</name>
    </ligand>
</feature>
<comment type="cofactor">
    <cofactor evidence="1 5 7 8">
        <name>pyridoxal 5'-phosphate</name>
        <dbReference type="ChEBI" id="CHEBI:597326"/>
    </cofactor>
</comment>
<feature type="domain" description="Orn/DAP/Arg decarboxylase 2 N-terminal" evidence="9">
    <location>
        <begin position="34"/>
        <end position="287"/>
    </location>
</feature>
<feature type="binding site" evidence="5">
    <location>
        <position position="325"/>
    </location>
    <ligand>
        <name>substrate</name>
    </ligand>
</feature>
<dbReference type="UniPathway" id="UPA00034">
    <property type="reaction ID" value="UER00027"/>
</dbReference>
<comment type="function">
    <text evidence="5">Specifically catalyzes the decarboxylation of meso-diaminopimelate (meso-DAP) to L-lysine.</text>
</comment>
<feature type="binding site" evidence="5">
    <location>
        <position position="381"/>
    </location>
    <ligand>
        <name>substrate</name>
    </ligand>
</feature>
<keyword evidence="3 5" id="KW-0663">Pyridoxal phosphate</keyword>
<dbReference type="EC" id="4.1.1.20" evidence="5 6"/>
<evidence type="ECO:0000259" key="9">
    <source>
        <dbReference type="Pfam" id="PF02784"/>
    </source>
</evidence>
<dbReference type="PRINTS" id="PR01181">
    <property type="entry name" value="DAPDCRBXLASE"/>
</dbReference>
<feature type="modified residue" description="N6-(pyridoxal phosphate)lysine" evidence="5 7">
    <location>
        <position position="61"/>
    </location>
</feature>
<dbReference type="HAMAP" id="MF_02120">
    <property type="entry name" value="LysA"/>
    <property type="match status" value="1"/>
</dbReference>
<comment type="similarity">
    <text evidence="5">Belongs to the Orn/Lys/Arg decarboxylase class-II family. LysA subfamily.</text>
</comment>
<dbReference type="PANTHER" id="PTHR43727">
    <property type="entry name" value="DIAMINOPIMELATE DECARBOXYLASE"/>
    <property type="match status" value="1"/>
</dbReference>
<dbReference type="GO" id="GO:0009089">
    <property type="term" value="P:lysine biosynthetic process via diaminopimelate"/>
    <property type="evidence" value="ECO:0007669"/>
    <property type="project" value="UniProtKB-UniRule"/>
</dbReference>